<protein>
    <submittedName>
        <fullName evidence="7">Uncharacterized protein</fullName>
    </submittedName>
</protein>
<evidence type="ECO:0000256" key="2">
    <source>
        <dbReference type="ARBA" id="ARBA00009074"/>
    </source>
</evidence>
<dbReference type="InterPro" id="IPR007749">
    <property type="entry name" value="DUF677"/>
</dbReference>
<dbReference type="EMBL" id="KK198760">
    <property type="protein sequence ID" value="KCW58575.1"/>
    <property type="molecule type" value="Genomic_DNA"/>
</dbReference>
<name>A0A059AYS1_EUCGR</name>
<reference evidence="7" key="1">
    <citation type="submission" date="2013-07" db="EMBL/GenBank/DDBJ databases">
        <title>The genome of Eucalyptus grandis.</title>
        <authorList>
            <person name="Schmutz J."/>
            <person name="Hayes R."/>
            <person name="Myburg A."/>
            <person name="Tuskan G."/>
            <person name="Grattapaglia D."/>
            <person name="Rokhsar D.S."/>
        </authorList>
    </citation>
    <scope>NUCLEOTIDE SEQUENCE</scope>
    <source>
        <tissue evidence="7">Leaf extractions</tissue>
    </source>
</reference>
<dbReference type="STRING" id="71139.A0A059AYS1"/>
<evidence type="ECO:0000256" key="1">
    <source>
        <dbReference type="ARBA" id="ARBA00004370"/>
    </source>
</evidence>
<proteinExistence type="inferred from homology"/>
<dbReference type="OMA" id="EQACNAD"/>
<dbReference type="GO" id="GO:0016020">
    <property type="term" value="C:membrane"/>
    <property type="evidence" value="ECO:0007669"/>
    <property type="project" value="UniProtKB-SubCell"/>
</dbReference>
<sequence>MGGMFSKDSSSLENRNPGYQSHLTSYEAACRADRSLQDFDKTLHDQANRVIRTLAASAEAQSLALKSIGEATTGVLEMNRVLANILLASREDIWKDKELSDLVEYYFNNGLQILDFYNSLENCLRQAHDSQLNIRLALVHFEEEGGKNVERERYAGTLLALQRFREAGDPFTEEFWKVFHSVLKQQKEMLPKLEACVKKLDKKVKSAQTWRRVTNAIFVTAFVSTLILSVVAVAIAAPPVVTALAAALAAPIGSVGKWCDSWWKNYRRELKGKKVLIDIMYEGTKISIEDFKTIRSLVGKLEIEIESIVQKADFALGEEQEEAVKLGMLEIKKRAEVFMKTIEELNELYVAKIISHFSFWLKLIWLMWLQPIHANIGIIEIMKQFYIGVLQNVDACLRENFYLFGFVLLI</sequence>
<feature type="transmembrane region" description="Helical" evidence="6">
    <location>
        <begin position="243"/>
        <end position="263"/>
    </location>
</feature>
<organism evidence="7">
    <name type="scientific">Eucalyptus grandis</name>
    <name type="common">Flooded gum</name>
    <dbReference type="NCBI Taxonomy" id="71139"/>
    <lineage>
        <taxon>Eukaryota</taxon>
        <taxon>Viridiplantae</taxon>
        <taxon>Streptophyta</taxon>
        <taxon>Embryophyta</taxon>
        <taxon>Tracheophyta</taxon>
        <taxon>Spermatophyta</taxon>
        <taxon>Magnoliopsida</taxon>
        <taxon>eudicotyledons</taxon>
        <taxon>Gunneridae</taxon>
        <taxon>Pentapetalae</taxon>
        <taxon>rosids</taxon>
        <taxon>malvids</taxon>
        <taxon>Myrtales</taxon>
        <taxon>Myrtaceae</taxon>
        <taxon>Myrtoideae</taxon>
        <taxon>Eucalypteae</taxon>
        <taxon>Eucalyptus</taxon>
    </lineage>
</organism>
<dbReference type="AlphaFoldDB" id="A0A059AYS1"/>
<keyword evidence="3 6" id="KW-0812">Transmembrane</keyword>
<keyword evidence="5 6" id="KW-0472">Membrane</keyword>
<feature type="transmembrane region" description="Helical" evidence="6">
    <location>
        <begin position="213"/>
        <end position="237"/>
    </location>
</feature>
<comment type="similarity">
    <text evidence="2">Belongs to the UPF0496 family.</text>
</comment>
<accession>A0A059AYS1</accession>
<gene>
    <name evidence="7" type="ORF">EUGRSUZ_H01233</name>
</gene>
<dbReference type="PANTHER" id="PTHR31113:SF32">
    <property type="entry name" value="UPF0496 PLANT-LIKE PROTEIN"/>
    <property type="match status" value="1"/>
</dbReference>
<evidence type="ECO:0000256" key="3">
    <source>
        <dbReference type="ARBA" id="ARBA00022692"/>
    </source>
</evidence>
<evidence type="ECO:0000256" key="5">
    <source>
        <dbReference type="ARBA" id="ARBA00023136"/>
    </source>
</evidence>
<dbReference type="eggNOG" id="ENOG502QQBT">
    <property type="taxonomic scope" value="Eukaryota"/>
</dbReference>
<evidence type="ECO:0000256" key="6">
    <source>
        <dbReference type="SAM" id="Phobius"/>
    </source>
</evidence>
<dbReference type="InParanoid" id="A0A059AYS1"/>
<dbReference type="PANTHER" id="PTHR31113">
    <property type="entry name" value="UPF0496 PROTEIN 3-RELATED"/>
    <property type="match status" value="1"/>
</dbReference>
<evidence type="ECO:0000313" key="7">
    <source>
        <dbReference type="EMBL" id="KCW58575.1"/>
    </source>
</evidence>
<comment type="subcellular location">
    <subcellularLocation>
        <location evidence="1">Membrane</location>
    </subcellularLocation>
</comment>
<evidence type="ECO:0000256" key="4">
    <source>
        <dbReference type="ARBA" id="ARBA00022989"/>
    </source>
</evidence>
<keyword evidence="4 6" id="KW-1133">Transmembrane helix</keyword>
<dbReference type="Pfam" id="PF05055">
    <property type="entry name" value="DUF677"/>
    <property type="match status" value="1"/>
</dbReference>
<dbReference type="Gramene" id="KCW58575">
    <property type="protein sequence ID" value="KCW58575"/>
    <property type="gene ID" value="EUGRSUZ_H01233"/>
</dbReference>